<dbReference type="GO" id="GO:0016491">
    <property type="term" value="F:oxidoreductase activity"/>
    <property type="evidence" value="ECO:0007669"/>
    <property type="project" value="UniProtKB-KW"/>
</dbReference>
<dbReference type="PANTHER" id="PTHR42879">
    <property type="entry name" value="3-OXOACYL-(ACYL-CARRIER-PROTEIN) REDUCTASE"/>
    <property type="match status" value="1"/>
</dbReference>
<evidence type="ECO:0000313" key="6">
    <source>
        <dbReference type="Proteomes" id="UP000284543"/>
    </source>
</evidence>
<comment type="caution">
    <text evidence="5">The sequence shown here is derived from an EMBL/GenBank/DDBJ whole genome shotgun (WGS) entry which is preliminary data.</text>
</comment>
<dbReference type="InterPro" id="IPR050259">
    <property type="entry name" value="SDR"/>
</dbReference>
<dbReference type="GO" id="GO:0008206">
    <property type="term" value="P:bile acid metabolic process"/>
    <property type="evidence" value="ECO:0007669"/>
    <property type="project" value="UniProtKB-ARBA"/>
</dbReference>
<dbReference type="Pfam" id="PF00106">
    <property type="entry name" value="adh_short"/>
    <property type="match status" value="1"/>
</dbReference>
<dbReference type="InterPro" id="IPR036291">
    <property type="entry name" value="NAD(P)-bd_dom_sf"/>
</dbReference>
<dbReference type="Gene3D" id="3.40.50.720">
    <property type="entry name" value="NAD(P)-binding Rossmann-like Domain"/>
    <property type="match status" value="1"/>
</dbReference>
<dbReference type="EMBL" id="QRZM01000001">
    <property type="protein sequence ID" value="RGV78817.1"/>
    <property type="molecule type" value="Genomic_DNA"/>
</dbReference>
<comment type="similarity">
    <text evidence="1 4">Belongs to the short-chain dehydrogenases/reductases (SDR) family.</text>
</comment>
<keyword evidence="2" id="KW-0560">Oxidoreductase</keyword>
<proteinExistence type="inferred from homology"/>
<dbReference type="SUPFAM" id="SSF51735">
    <property type="entry name" value="NAD(P)-binding Rossmann-fold domains"/>
    <property type="match status" value="1"/>
</dbReference>
<dbReference type="FunFam" id="3.40.50.720:FF:000084">
    <property type="entry name" value="Short-chain dehydrogenase reductase"/>
    <property type="match status" value="1"/>
</dbReference>
<evidence type="ECO:0000256" key="4">
    <source>
        <dbReference type="RuleBase" id="RU000363"/>
    </source>
</evidence>
<sequence length="242" mass="25838">MRFEDKVAAITGAGQGLGAGFAKAFAKEGAVAVLIGRTGGKLQAVAEEIRKEGGRALVKVCDIAVPEQVEQCFREIEQEAGSVDVLVNNAAYHKSVPVVETSNEEWLSQISINLNGTFFCTKAVLPAMIRNRYGKIINISSSAAKHFFPGFGAYAASKGGIVSFTHTLSEEVKKYGINVNAIYLGMTNTEHTRERMDSDQAVTIDLDSMLQVEDVAEVVTFLASDAAAPIMGAAIDVFGKKS</sequence>
<name>A0A412ZF09_9FIRM</name>
<dbReference type="InterPro" id="IPR002347">
    <property type="entry name" value="SDR_fam"/>
</dbReference>
<reference evidence="5 6" key="1">
    <citation type="submission" date="2018-08" db="EMBL/GenBank/DDBJ databases">
        <title>A genome reference for cultivated species of the human gut microbiota.</title>
        <authorList>
            <person name="Zou Y."/>
            <person name="Xue W."/>
            <person name="Luo G."/>
        </authorList>
    </citation>
    <scope>NUCLEOTIDE SEQUENCE [LARGE SCALE GENOMIC DNA]</scope>
    <source>
        <strain evidence="5 6">AF14-18</strain>
    </source>
</reference>
<gene>
    <name evidence="5" type="ORF">DWW02_03575</name>
</gene>
<dbReference type="Proteomes" id="UP000284543">
    <property type="component" value="Unassembled WGS sequence"/>
</dbReference>
<evidence type="ECO:0000313" key="5">
    <source>
        <dbReference type="EMBL" id="RGV78817.1"/>
    </source>
</evidence>
<dbReference type="InterPro" id="IPR020904">
    <property type="entry name" value="Sc_DH/Rdtase_CS"/>
</dbReference>
<dbReference type="PRINTS" id="PR00081">
    <property type="entry name" value="GDHRDH"/>
</dbReference>
<keyword evidence="3" id="KW-0753">Steroid metabolism</keyword>
<protein>
    <submittedName>
        <fullName evidence="5">SDR family NAD(P)-dependent oxidoreductase</fullName>
    </submittedName>
</protein>
<dbReference type="AlphaFoldDB" id="A0A412ZF09"/>
<dbReference type="PANTHER" id="PTHR42879:SF2">
    <property type="entry name" value="3-OXOACYL-[ACYL-CARRIER-PROTEIN] REDUCTASE FABG"/>
    <property type="match status" value="1"/>
</dbReference>
<accession>A0A412ZF09</accession>
<evidence type="ECO:0000256" key="3">
    <source>
        <dbReference type="ARBA" id="ARBA00023221"/>
    </source>
</evidence>
<evidence type="ECO:0000256" key="1">
    <source>
        <dbReference type="ARBA" id="ARBA00006484"/>
    </source>
</evidence>
<dbReference type="RefSeq" id="WP_118017493.1">
    <property type="nucleotide sequence ID" value="NZ_CAUHGS010000001.1"/>
</dbReference>
<evidence type="ECO:0000256" key="2">
    <source>
        <dbReference type="ARBA" id="ARBA00023002"/>
    </source>
</evidence>
<dbReference type="PRINTS" id="PR00080">
    <property type="entry name" value="SDRFAMILY"/>
</dbReference>
<organism evidence="5 6">
    <name type="scientific">Enterocloster bolteae</name>
    <dbReference type="NCBI Taxonomy" id="208479"/>
    <lineage>
        <taxon>Bacteria</taxon>
        <taxon>Bacillati</taxon>
        <taxon>Bacillota</taxon>
        <taxon>Clostridia</taxon>
        <taxon>Lachnospirales</taxon>
        <taxon>Lachnospiraceae</taxon>
        <taxon>Enterocloster</taxon>
    </lineage>
</organism>
<dbReference type="CDD" id="cd05233">
    <property type="entry name" value="SDR_c"/>
    <property type="match status" value="1"/>
</dbReference>
<dbReference type="PROSITE" id="PS00061">
    <property type="entry name" value="ADH_SHORT"/>
    <property type="match status" value="1"/>
</dbReference>
<keyword evidence="3" id="KW-0443">Lipid metabolism</keyword>